<name>A0A450U7H2_9GAMM</name>
<sequence length="173" mass="19070">MSLDRKTPTQQEPTTIPYQNIDASLSPEDIKAIKDAFALIQEKLPFLINLTPEERRSLFKTGVDSVSFIENALNAAQDHPDILPATFKTEELKGDVALFGVMTDIGTIAASVASEIDDTRLAVGSEAMEKSTQIYNYVKTVAKTTPGLKPVVDQLGQRFKKAGRHKKHDDPKE</sequence>
<proteinExistence type="predicted"/>
<accession>A0A450U7H2</accession>
<evidence type="ECO:0000313" key="1">
    <source>
        <dbReference type="EMBL" id="VFJ87681.1"/>
    </source>
</evidence>
<protein>
    <submittedName>
        <fullName evidence="1">Uncharacterized protein</fullName>
    </submittedName>
</protein>
<reference evidence="1" key="1">
    <citation type="submission" date="2019-02" db="EMBL/GenBank/DDBJ databases">
        <authorList>
            <person name="Gruber-Vodicka R. H."/>
            <person name="Seah K. B. B."/>
        </authorList>
    </citation>
    <scope>NUCLEOTIDE SEQUENCE</scope>
    <source>
        <strain evidence="1">BECK_M7</strain>
    </source>
</reference>
<dbReference type="AlphaFoldDB" id="A0A450U7H2"/>
<gene>
    <name evidence="1" type="ORF">BECKLFY1418B_GA0070995_100763</name>
</gene>
<dbReference type="EMBL" id="CAADFF010000007">
    <property type="protein sequence ID" value="VFJ87681.1"/>
    <property type="molecule type" value="Genomic_DNA"/>
</dbReference>
<organism evidence="1">
    <name type="scientific">Candidatus Kentrum sp. LFY</name>
    <dbReference type="NCBI Taxonomy" id="2126342"/>
    <lineage>
        <taxon>Bacteria</taxon>
        <taxon>Pseudomonadati</taxon>
        <taxon>Pseudomonadota</taxon>
        <taxon>Gammaproteobacteria</taxon>
        <taxon>Candidatus Kentrum</taxon>
    </lineage>
</organism>